<dbReference type="Gene3D" id="1.20.1280.50">
    <property type="match status" value="1"/>
</dbReference>
<dbReference type="Gene3D" id="3.80.10.10">
    <property type="entry name" value="Ribonuclease Inhibitor"/>
    <property type="match status" value="1"/>
</dbReference>
<dbReference type="EMBL" id="QPKB01000007">
    <property type="protein sequence ID" value="RWR88210.1"/>
    <property type="molecule type" value="Genomic_DNA"/>
</dbReference>
<dbReference type="STRING" id="337451.A0A3S3NWX6"/>
<dbReference type="PROSITE" id="PS50181">
    <property type="entry name" value="FBOX"/>
    <property type="match status" value="1"/>
</dbReference>
<evidence type="ECO:0000259" key="1">
    <source>
        <dbReference type="PROSITE" id="PS50181"/>
    </source>
</evidence>
<sequence>MRTEYEKLREMGKSCHSKHSLKHRRQNTLGSCDWLSLLPDPLLLHILSFLPIEDVIRTSLLSRRWRYLWMFVPSIDFRCRPYYKADKTIVAFMDRLLLYHEAMKVQKFCIQFCYRDEYADNVDSWIHTMLRRNVEELYLDFFHSCCPYYLHEKALYKLPRSFFHCRSLITLSLRSCDLNLPSSVCLSSLKTLCLCKFELTSDMLKNLIFGCPLLEDLMLKNCNTNSDLIILAAHPHLKRLKIHDVYVDLGYEINIHAPGLLMLEYSGCLKRRNYDCIKTLKSLESAKFECEEYDWCLDTNHENYCFLYPKLLGYLHVKDLKLDSWFIQALSVMEVLNSSAQHITATCMEMKTGLKKWELPGIAYLLKNSPSLGTLTVSIKPSEKIKLDDFQKKYDFDERKYWKVKFFSLQHLKKVIIHNFMGGDEYLDSGQSAGKFIRDHDNEFQFVKFLLKNVVALQIMIVKTSREDTFRELAKKEPLLLKITQRILSFPRASPNVRLWVS</sequence>
<gene>
    <name evidence="2" type="ORF">CKAN_01720300</name>
</gene>
<dbReference type="InterPro" id="IPR032675">
    <property type="entry name" value="LRR_dom_sf"/>
</dbReference>
<dbReference type="InterPro" id="IPR036047">
    <property type="entry name" value="F-box-like_dom_sf"/>
</dbReference>
<name>A0A3S3NWX6_9MAGN</name>
<proteinExistence type="predicted"/>
<evidence type="ECO:0000313" key="2">
    <source>
        <dbReference type="EMBL" id="RWR88210.1"/>
    </source>
</evidence>
<feature type="domain" description="F-box" evidence="1">
    <location>
        <begin position="32"/>
        <end position="68"/>
    </location>
</feature>
<dbReference type="Proteomes" id="UP000283530">
    <property type="component" value="Unassembled WGS sequence"/>
</dbReference>
<dbReference type="Pfam" id="PF00646">
    <property type="entry name" value="F-box"/>
    <property type="match status" value="1"/>
</dbReference>
<protein>
    <submittedName>
        <fullName evidence="2">F-box-like protein</fullName>
    </submittedName>
</protein>
<reference evidence="2 3" key="1">
    <citation type="journal article" date="2019" name="Nat. Plants">
        <title>Stout camphor tree genome fills gaps in understanding of flowering plant genome evolution.</title>
        <authorList>
            <person name="Chaw S.M."/>
            <person name="Liu Y.C."/>
            <person name="Wu Y.W."/>
            <person name="Wang H.Y."/>
            <person name="Lin C.I."/>
            <person name="Wu C.S."/>
            <person name="Ke H.M."/>
            <person name="Chang L.Y."/>
            <person name="Hsu C.Y."/>
            <person name="Yang H.T."/>
            <person name="Sudianto E."/>
            <person name="Hsu M.H."/>
            <person name="Wu K.P."/>
            <person name="Wang L.N."/>
            <person name="Leebens-Mack J.H."/>
            <person name="Tsai I.J."/>
        </authorList>
    </citation>
    <scope>NUCLEOTIDE SEQUENCE [LARGE SCALE GENOMIC DNA]</scope>
    <source>
        <strain evidence="3">cv. Chaw 1501</strain>
        <tissue evidence="2">Young leaves</tissue>
    </source>
</reference>
<dbReference type="InterPro" id="IPR055357">
    <property type="entry name" value="LRR_At1g61320_AtMIF1"/>
</dbReference>
<dbReference type="SUPFAM" id="SSF52047">
    <property type="entry name" value="RNI-like"/>
    <property type="match status" value="1"/>
</dbReference>
<dbReference type="AlphaFoldDB" id="A0A3S3NWX6"/>
<dbReference type="Pfam" id="PF23622">
    <property type="entry name" value="LRR_At1g61320_AtMIF1"/>
    <property type="match status" value="1"/>
</dbReference>
<dbReference type="PANTHER" id="PTHR31900">
    <property type="entry name" value="F-BOX/RNI SUPERFAMILY PROTEIN-RELATED"/>
    <property type="match status" value="1"/>
</dbReference>
<dbReference type="InterPro" id="IPR001810">
    <property type="entry name" value="F-box_dom"/>
</dbReference>
<dbReference type="InterPro" id="IPR050232">
    <property type="entry name" value="FBL13/AtMIF1-like"/>
</dbReference>
<dbReference type="PANTHER" id="PTHR31900:SF34">
    <property type="entry name" value="EMB|CAB62440.1-RELATED"/>
    <property type="match status" value="1"/>
</dbReference>
<accession>A0A3S3NWX6</accession>
<dbReference type="SUPFAM" id="SSF81383">
    <property type="entry name" value="F-box domain"/>
    <property type="match status" value="1"/>
</dbReference>
<dbReference type="OrthoDB" id="594804at2759"/>
<organism evidence="2 3">
    <name type="scientific">Cinnamomum micranthum f. kanehirae</name>
    <dbReference type="NCBI Taxonomy" id="337451"/>
    <lineage>
        <taxon>Eukaryota</taxon>
        <taxon>Viridiplantae</taxon>
        <taxon>Streptophyta</taxon>
        <taxon>Embryophyta</taxon>
        <taxon>Tracheophyta</taxon>
        <taxon>Spermatophyta</taxon>
        <taxon>Magnoliopsida</taxon>
        <taxon>Magnoliidae</taxon>
        <taxon>Laurales</taxon>
        <taxon>Lauraceae</taxon>
        <taxon>Cinnamomum</taxon>
    </lineage>
</organism>
<keyword evidence="3" id="KW-1185">Reference proteome</keyword>
<comment type="caution">
    <text evidence="2">The sequence shown here is derived from an EMBL/GenBank/DDBJ whole genome shotgun (WGS) entry which is preliminary data.</text>
</comment>
<dbReference type="SMART" id="SM00256">
    <property type="entry name" value="FBOX"/>
    <property type="match status" value="1"/>
</dbReference>
<evidence type="ECO:0000313" key="3">
    <source>
        <dbReference type="Proteomes" id="UP000283530"/>
    </source>
</evidence>